<dbReference type="Proteomes" id="UP000289465">
    <property type="component" value="Unassembled WGS sequence"/>
</dbReference>
<reference evidence="4 6" key="2">
    <citation type="submission" date="2024-03" db="EMBL/GenBank/DDBJ databases">
        <title>Reference genomes for the five species model microbial community.</title>
        <authorList>
            <person name="Padfield D."/>
        </authorList>
    </citation>
    <scope>NUCLEOTIDE SEQUENCE [LARGE SCALE GENOMIC DNA]</scope>
    <source>
        <strain evidence="4 6">AB1</strain>
    </source>
</reference>
<evidence type="ECO:0000313" key="6">
    <source>
        <dbReference type="Proteomes" id="UP001456224"/>
    </source>
</evidence>
<organism evidence="3 5">
    <name type="scientific">Achromobacter veterisilvae</name>
    <dbReference type="NCBI Taxonomy" id="2069367"/>
    <lineage>
        <taxon>Bacteria</taxon>
        <taxon>Pseudomonadati</taxon>
        <taxon>Pseudomonadota</taxon>
        <taxon>Betaproteobacteria</taxon>
        <taxon>Burkholderiales</taxon>
        <taxon>Alcaligenaceae</taxon>
        <taxon>Achromobacter</taxon>
    </lineage>
</organism>
<name>A0A446D027_9BURK</name>
<gene>
    <name evidence="3" type="ORF">AVE30378_05809</name>
    <name evidence="4" type="ORF">WHX56_21615</name>
</gene>
<dbReference type="OrthoDB" id="9807535at2"/>
<dbReference type="Gene3D" id="3.30.70.1060">
    <property type="entry name" value="Dimeric alpha+beta barrel"/>
    <property type="match status" value="1"/>
</dbReference>
<evidence type="ECO:0000313" key="5">
    <source>
        <dbReference type="Proteomes" id="UP000289465"/>
    </source>
</evidence>
<dbReference type="SUPFAM" id="SSF54909">
    <property type="entry name" value="Dimeric alpha+beta barrel"/>
    <property type="match status" value="1"/>
</dbReference>
<sequence>MRFMILVRATPDSEAGVMPEESMLAAMTAYHEALAKAGVLLDANGLRPSSQGWRVRYDNGQRSVVDGPFADTKELIAGYTMIQVRSREEAMQWALRFPEPFIGQPCSIEVRQLYELDDLAPSKAVERFRQIMPGNGR</sequence>
<dbReference type="AlphaFoldDB" id="A0A446D027"/>
<evidence type="ECO:0000259" key="2">
    <source>
        <dbReference type="Pfam" id="PF03795"/>
    </source>
</evidence>
<feature type="domain" description="YCII-related" evidence="2">
    <location>
        <begin position="1"/>
        <end position="111"/>
    </location>
</feature>
<protein>
    <submittedName>
        <fullName evidence="4">YciI family protein</fullName>
    </submittedName>
</protein>
<dbReference type="EMBL" id="UFQC01000052">
    <property type="protein sequence ID" value="SSW73459.1"/>
    <property type="molecule type" value="Genomic_DNA"/>
</dbReference>
<proteinExistence type="inferred from homology"/>
<dbReference type="Proteomes" id="UP001456224">
    <property type="component" value="Chromosome"/>
</dbReference>
<evidence type="ECO:0000313" key="4">
    <source>
        <dbReference type="EMBL" id="WXR72235.1"/>
    </source>
</evidence>
<reference evidence="3 5" key="1">
    <citation type="submission" date="2018-07" db="EMBL/GenBank/DDBJ databases">
        <authorList>
            <person name="Peeters C."/>
        </authorList>
    </citation>
    <scope>NUCLEOTIDE SEQUENCE [LARGE SCALE GENOMIC DNA]</scope>
    <source>
        <strain evidence="3 5">LMG 30378</strain>
    </source>
</reference>
<dbReference type="EMBL" id="CP148753">
    <property type="protein sequence ID" value="WXR72235.1"/>
    <property type="molecule type" value="Genomic_DNA"/>
</dbReference>
<dbReference type="InterPro" id="IPR011008">
    <property type="entry name" value="Dimeric_a/b-barrel"/>
</dbReference>
<accession>A0A446D027</accession>
<dbReference type="PANTHER" id="PTHR35174:SF4">
    <property type="entry name" value="BLL7163 PROTEIN"/>
    <property type="match status" value="1"/>
</dbReference>
<evidence type="ECO:0000313" key="3">
    <source>
        <dbReference type="EMBL" id="SSW73459.1"/>
    </source>
</evidence>
<evidence type="ECO:0000256" key="1">
    <source>
        <dbReference type="ARBA" id="ARBA00007689"/>
    </source>
</evidence>
<keyword evidence="6" id="KW-1185">Reference proteome</keyword>
<comment type="similarity">
    <text evidence="1">Belongs to the YciI family.</text>
</comment>
<dbReference type="PANTHER" id="PTHR35174">
    <property type="entry name" value="BLL7171 PROTEIN-RELATED"/>
    <property type="match status" value="1"/>
</dbReference>
<dbReference type="InterPro" id="IPR005545">
    <property type="entry name" value="YCII"/>
</dbReference>
<dbReference type="Pfam" id="PF03795">
    <property type="entry name" value="YCII"/>
    <property type="match status" value="1"/>
</dbReference>
<dbReference type="RefSeq" id="WP_129246293.1">
    <property type="nucleotide sequence ID" value="NZ_CP148753.1"/>
</dbReference>